<dbReference type="EMBL" id="JAMYJR010000003">
    <property type="protein sequence ID" value="MCO8270171.1"/>
    <property type="molecule type" value="Genomic_DNA"/>
</dbReference>
<name>A0ABT1DJB2_9ACTN</name>
<dbReference type="Proteomes" id="UP001523369">
    <property type="component" value="Unassembled WGS sequence"/>
</dbReference>
<feature type="chain" id="PRO_5045248461" description="Big-1 domain-containing protein" evidence="1">
    <location>
        <begin position="28"/>
        <end position="219"/>
    </location>
</feature>
<keyword evidence="3" id="KW-1185">Reference proteome</keyword>
<organism evidence="2 3">
    <name type="scientific">Paractinoplanes aksuensis</name>
    <dbReference type="NCBI Taxonomy" id="2939490"/>
    <lineage>
        <taxon>Bacteria</taxon>
        <taxon>Bacillati</taxon>
        <taxon>Actinomycetota</taxon>
        <taxon>Actinomycetes</taxon>
        <taxon>Micromonosporales</taxon>
        <taxon>Micromonosporaceae</taxon>
        <taxon>Paractinoplanes</taxon>
    </lineage>
</organism>
<feature type="signal peptide" evidence="1">
    <location>
        <begin position="1"/>
        <end position="27"/>
    </location>
</feature>
<keyword evidence="1" id="KW-0732">Signal</keyword>
<evidence type="ECO:0000313" key="3">
    <source>
        <dbReference type="Proteomes" id="UP001523369"/>
    </source>
</evidence>
<reference evidence="2 3" key="1">
    <citation type="submission" date="2022-06" db="EMBL/GenBank/DDBJ databases">
        <title>New Species of the Genus Actinoplanes, ActinopZanes ferrugineus.</title>
        <authorList>
            <person name="Ding P."/>
        </authorList>
    </citation>
    <scope>NUCLEOTIDE SEQUENCE [LARGE SCALE GENOMIC DNA]</scope>
    <source>
        <strain evidence="2 3">TRM88003</strain>
    </source>
</reference>
<gene>
    <name evidence="2" type="ORF">M1L60_06140</name>
</gene>
<evidence type="ECO:0008006" key="4">
    <source>
        <dbReference type="Google" id="ProtNLM"/>
    </source>
</evidence>
<evidence type="ECO:0000313" key="2">
    <source>
        <dbReference type="EMBL" id="MCO8270171.1"/>
    </source>
</evidence>
<proteinExistence type="predicted"/>
<dbReference type="RefSeq" id="WP_253236294.1">
    <property type="nucleotide sequence ID" value="NZ_JAMYJR010000003.1"/>
</dbReference>
<comment type="caution">
    <text evidence="2">The sequence shown here is derived from an EMBL/GenBank/DDBJ whole genome shotgun (WGS) entry which is preliminary data.</text>
</comment>
<accession>A0ABT1DJB2</accession>
<sequence length="219" mass="22049">MLKLRTALVSAALLAGSVVLPGPAAVAAVKPSLAVTVKPASAYGKSLTVTVRAAHRPRAKVTIRVVAGGTTVAKTVTTNAAGVATWAVAARGTGTVTAAAGAAKASARFTTAGAATVRLTGYTRISNGIAHYRSLAAVHASMQILPKRTGKVTVSLQHRSGNEWITDQSATFATFTTGGAWVGLAQGNRGMTYRYVVSAAGDAAAATSPRVSSASFVVD</sequence>
<protein>
    <recommendedName>
        <fullName evidence="4">Big-1 domain-containing protein</fullName>
    </recommendedName>
</protein>
<evidence type="ECO:0000256" key="1">
    <source>
        <dbReference type="SAM" id="SignalP"/>
    </source>
</evidence>